<dbReference type="EMBL" id="ASHL01000011">
    <property type="protein sequence ID" value="EPD12364.1"/>
    <property type="molecule type" value="Genomic_DNA"/>
</dbReference>
<evidence type="ECO:0000256" key="6">
    <source>
        <dbReference type="ARBA" id="ARBA00022475"/>
    </source>
</evidence>
<gene>
    <name evidence="13" type="ORF">L196_10374</name>
</gene>
<feature type="transmembrane region" description="Helical" evidence="12">
    <location>
        <begin position="53"/>
        <end position="83"/>
    </location>
</feature>
<evidence type="ECO:0000256" key="10">
    <source>
        <dbReference type="ARBA" id="ARBA00023136"/>
    </source>
</evidence>
<comment type="subunit">
    <text evidence="11">Component of the lipopolysaccharide transport and assembly complex. The LptBFG transporter is composed of two ATP-binding proteins (LptB) and two transmembrane proteins (LptF and LptG).</text>
</comment>
<dbReference type="InterPro" id="IPR005495">
    <property type="entry name" value="LptG/LptF_permease"/>
</dbReference>
<dbReference type="Pfam" id="PF03739">
    <property type="entry name" value="LptF_LptG"/>
    <property type="match status" value="1"/>
</dbReference>
<evidence type="ECO:0000256" key="3">
    <source>
        <dbReference type="ARBA" id="ARBA00007725"/>
    </source>
</evidence>
<feature type="transmembrane region" description="Helical" evidence="12">
    <location>
        <begin position="304"/>
        <end position="325"/>
    </location>
</feature>
<keyword evidence="9 12" id="KW-1133">Transmembrane helix</keyword>
<dbReference type="GO" id="GO:0015920">
    <property type="term" value="P:lipopolysaccharide transport"/>
    <property type="evidence" value="ECO:0007669"/>
    <property type="project" value="TreeGrafter"/>
</dbReference>
<sequence>MSAFKLKIIDRLLVTQISKMMLGVMTVLTVILLSQRLVRLFSKVTAGELSADVVLSLVGFNLLLLMIKILPVALLLSILLVLGRMYRDHEMTALFSSGIGLTQIYRGIFIFVVPLFALTIYLSLVTAPTLMQAIERVKTSDQANLDIRGITDGRFNEYSRGDLVFYVEKITSDDKMLNVFIQNRQHGKLGITSSKSGEIKVDPVTGDRFIILKDGNRYEGVPGQADYKITNFKEYGVVVAEKSSAQVSFGTKETSTIQLMAMKSPRAISELQKRWSVPLALITFALLAVPISRVSPRAGMYGNLLTALLIYIVFENFMSLSHSWLVKGVTAPWFGIWWVHLLLIGVTAIMVVNMHGVSYVKKKVMFKR</sequence>
<keyword evidence="8 12" id="KW-0812">Transmembrane</keyword>
<keyword evidence="14" id="KW-1185">Reference proteome</keyword>
<dbReference type="NCBIfam" id="TIGR04407">
    <property type="entry name" value="LptF_YjgP"/>
    <property type="match status" value="1"/>
</dbReference>
<comment type="similarity">
    <text evidence="3">Belongs to the LptF/LptG family.</text>
</comment>
<evidence type="ECO:0000313" key="13">
    <source>
        <dbReference type="EMBL" id="EPD12364.1"/>
    </source>
</evidence>
<dbReference type="GO" id="GO:0043190">
    <property type="term" value="C:ATP-binding cassette (ABC) transporter complex"/>
    <property type="evidence" value="ECO:0007669"/>
    <property type="project" value="InterPro"/>
</dbReference>
<dbReference type="InterPro" id="IPR030922">
    <property type="entry name" value="LptF"/>
</dbReference>
<proteinExistence type="inferred from homology"/>
<keyword evidence="5" id="KW-0813">Transport</keyword>
<dbReference type="Proteomes" id="UP000015462">
    <property type="component" value="Unassembled WGS sequence"/>
</dbReference>
<dbReference type="PANTHER" id="PTHR33529:SF7">
    <property type="entry name" value="LIPOPOLYSACCHARIDE EXPORT SYSTEM PERMEASE PROTEIN LPTF"/>
    <property type="match status" value="1"/>
</dbReference>
<evidence type="ECO:0000256" key="5">
    <source>
        <dbReference type="ARBA" id="ARBA00022448"/>
    </source>
</evidence>
<feature type="transmembrane region" description="Helical" evidence="12">
    <location>
        <begin position="337"/>
        <end position="360"/>
    </location>
</feature>
<keyword evidence="10 12" id="KW-0472">Membrane</keyword>
<evidence type="ECO:0000256" key="7">
    <source>
        <dbReference type="ARBA" id="ARBA00022519"/>
    </source>
</evidence>
<accession>A0AB33YZM1</accession>
<feature type="transmembrane region" description="Helical" evidence="12">
    <location>
        <begin position="275"/>
        <end position="292"/>
    </location>
</feature>
<dbReference type="RefSeq" id="WP_016390915.1">
    <property type="nucleotide sequence ID" value="NZ_JBLHXE010000001.1"/>
</dbReference>
<evidence type="ECO:0000256" key="9">
    <source>
        <dbReference type="ARBA" id="ARBA00022989"/>
    </source>
</evidence>
<evidence type="ECO:0000256" key="4">
    <source>
        <dbReference type="ARBA" id="ARBA00014213"/>
    </source>
</evidence>
<reference evidence="13 14" key="1">
    <citation type="journal article" date="2013" name="Genome Announc.">
        <title>Genome Sequence of the Pyrene- and Fluoranthene-Degrading Bacterium Cycloclasticus sp. Strain PY97M.</title>
        <authorList>
            <person name="Cui Z."/>
            <person name="Xu G."/>
            <person name="Li Q."/>
            <person name="Gao W."/>
            <person name="Zheng L."/>
        </authorList>
    </citation>
    <scope>NUCLEOTIDE SEQUENCE [LARGE SCALE GENOMIC DNA]</scope>
    <source>
        <strain evidence="13 14">PY97M</strain>
    </source>
</reference>
<comment type="function">
    <text evidence="1">Part of the ABC transporter complex LptBFG involved in the translocation of lipopolysaccharide (LPS) from the inner membrane to the outer membrane.</text>
</comment>
<organism evidence="13 14">
    <name type="scientific">Cycloclasticus pugetii</name>
    <dbReference type="NCBI Taxonomy" id="34068"/>
    <lineage>
        <taxon>Bacteria</taxon>
        <taxon>Pseudomonadati</taxon>
        <taxon>Pseudomonadota</taxon>
        <taxon>Gammaproteobacteria</taxon>
        <taxon>Thiotrichales</taxon>
        <taxon>Piscirickettsiaceae</taxon>
        <taxon>Cycloclasticus</taxon>
    </lineage>
</organism>
<dbReference type="PANTHER" id="PTHR33529">
    <property type="entry name" value="SLR0882 PROTEIN-RELATED"/>
    <property type="match status" value="1"/>
</dbReference>
<keyword evidence="6" id="KW-1003">Cell membrane</keyword>
<evidence type="ECO:0000256" key="12">
    <source>
        <dbReference type="SAM" id="Phobius"/>
    </source>
</evidence>
<evidence type="ECO:0000256" key="2">
    <source>
        <dbReference type="ARBA" id="ARBA00004429"/>
    </source>
</evidence>
<protein>
    <recommendedName>
        <fullName evidence="4">Lipopolysaccharide export system permease protein LptF</fullName>
    </recommendedName>
</protein>
<evidence type="ECO:0000256" key="11">
    <source>
        <dbReference type="ARBA" id="ARBA00026081"/>
    </source>
</evidence>
<feature type="transmembrane region" description="Helical" evidence="12">
    <location>
        <begin position="104"/>
        <end position="124"/>
    </location>
</feature>
<evidence type="ECO:0000256" key="8">
    <source>
        <dbReference type="ARBA" id="ARBA00022692"/>
    </source>
</evidence>
<dbReference type="GO" id="GO:0055085">
    <property type="term" value="P:transmembrane transport"/>
    <property type="evidence" value="ECO:0007669"/>
    <property type="project" value="InterPro"/>
</dbReference>
<feature type="transmembrane region" description="Helical" evidence="12">
    <location>
        <begin position="12"/>
        <end position="33"/>
    </location>
</feature>
<keyword evidence="7" id="KW-0997">Cell inner membrane</keyword>
<comment type="caution">
    <text evidence="13">The sequence shown here is derived from an EMBL/GenBank/DDBJ whole genome shotgun (WGS) entry which is preliminary data.</text>
</comment>
<evidence type="ECO:0000313" key="14">
    <source>
        <dbReference type="Proteomes" id="UP000015462"/>
    </source>
</evidence>
<evidence type="ECO:0000256" key="1">
    <source>
        <dbReference type="ARBA" id="ARBA00002265"/>
    </source>
</evidence>
<name>A0AB33YZM1_9GAMM</name>
<dbReference type="AlphaFoldDB" id="A0AB33YZM1"/>
<comment type="subcellular location">
    <subcellularLocation>
        <location evidence="2">Cell inner membrane</location>
        <topology evidence="2">Multi-pass membrane protein</topology>
    </subcellularLocation>
</comment>